<evidence type="ECO:0000256" key="8">
    <source>
        <dbReference type="ARBA" id="ARBA00038932"/>
    </source>
</evidence>
<dbReference type="OrthoDB" id="255819at2759"/>
<keyword evidence="4" id="KW-0964">Secreted</keyword>
<comment type="subcellular location">
    <subcellularLocation>
        <location evidence="1">Secreted</location>
    </subcellularLocation>
</comment>
<organism evidence="14 15">
    <name type="scientific">Aulographum hederae CBS 113979</name>
    <dbReference type="NCBI Taxonomy" id="1176131"/>
    <lineage>
        <taxon>Eukaryota</taxon>
        <taxon>Fungi</taxon>
        <taxon>Dikarya</taxon>
        <taxon>Ascomycota</taxon>
        <taxon>Pezizomycotina</taxon>
        <taxon>Dothideomycetes</taxon>
        <taxon>Pleosporomycetidae</taxon>
        <taxon>Aulographales</taxon>
        <taxon>Aulographaceae</taxon>
    </lineage>
</organism>
<accession>A0A6G1H039</accession>
<dbReference type="EC" id="5.3.2.1" evidence="9"/>
<evidence type="ECO:0000256" key="6">
    <source>
        <dbReference type="ARBA" id="ARBA00036735"/>
    </source>
</evidence>
<evidence type="ECO:0000256" key="5">
    <source>
        <dbReference type="ARBA" id="ARBA00023235"/>
    </source>
</evidence>
<dbReference type="InterPro" id="IPR014347">
    <property type="entry name" value="Tautomerase/MIF_sf"/>
</dbReference>
<feature type="region of interest" description="Disordered" evidence="13">
    <location>
        <begin position="309"/>
        <end position="354"/>
    </location>
</feature>
<evidence type="ECO:0000256" key="1">
    <source>
        <dbReference type="ARBA" id="ARBA00004613"/>
    </source>
</evidence>
<comment type="similarity">
    <text evidence="2">Belongs to the MIF family.</text>
</comment>
<dbReference type="SUPFAM" id="SSF55331">
    <property type="entry name" value="Tautomerase/MIF"/>
    <property type="match status" value="1"/>
</dbReference>
<evidence type="ECO:0000313" key="14">
    <source>
        <dbReference type="EMBL" id="KAF1986369.1"/>
    </source>
</evidence>
<evidence type="ECO:0000256" key="7">
    <source>
        <dbReference type="ARBA" id="ARBA00036823"/>
    </source>
</evidence>
<evidence type="ECO:0000256" key="3">
    <source>
        <dbReference type="ARBA" id="ARBA00022514"/>
    </source>
</evidence>
<dbReference type="PANTHER" id="PTHR11954">
    <property type="entry name" value="D-DOPACHROME DECARBOXYLASE"/>
    <property type="match status" value="1"/>
</dbReference>
<dbReference type="GO" id="GO:0050178">
    <property type="term" value="F:phenylpyruvate tautomerase activity"/>
    <property type="evidence" value="ECO:0007669"/>
    <property type="project" value="UniProtKB-EC"/>
</dbReference>
<evidence type="ECO:0000256" key="10">
    <source>
        <dbReference type="ARBA" id="ARBA00041631"/>
    </source>
</evidence>
<evidence type="ECO:0000256" key="2">
    <source>
        <dbReference type="ARBA" id="ARBA00005851"/>
    </source>
</evidence>
<feature type="compositionally biased region" description="Basic residues" evidence="13">
    <location>
        <begin position="342"/>
        <end position="354"/>
    </location>
</feature>
<dbReference type="AlphaFoldDB" id="A0A6G1H039"/>
<dbReference type="GO" id="GO:0005576">
    <property type="term" value="C:extracellular region"/>
    <property type="evidence" value="ECO:0007669"/>
    <property type="project" value="UniProtKB-SubCell"/>
</dbReference>
<evidence type="ECO:0000256" key="12">
    <source>
        <dbReference type="ARBA" id="ARBA00042730"/>
    </source>
</evidence>
<feature type="compositionally biased region" description="Pro residues" evidence="13">
    <location>
        <begin position="319"/>
        <end position="328"/>
    </location>
</feature>
<keyword evidence="3" id="KW-0202">Cytokine</keyword>
<proteinExistence type="inferred from homology"/>
<comment type="catalytic activity">
    <reaction evidence="7">
        <text>L-dopachrome = 5,6-dihydroxyindole-2-carboxylate</text>
        <dbReference type="Rhea" id="RHEA:13041"/>
        <dbReference type="ChEBI" id="CHEBI:16875"/>
        <dbReference type="ChEBI" id="CHEBI:57509"/>
        <dbReference type="EC" id="5.3.3.12"/>
    </reaction>
</comment>
<keyword evidence="15" id="KW-1185">Reference proteome</keyword>
<comment type="catalytic activity">
    <reaction evidence="6">
        <text>3-phenylpyruvate = enol-phenylpyruvate</text>
        <dbReference type="Rhea" id="RHEA:17097"/>
        <dbReference type="ChEBI" id="CHEBI:16815"/>
        <dbReference type="ChEBI" id="CHEBI:18005"/>
        <dbReference type="EC" id="5.3.2.1"/>
    </reaction>
</comment>
<feature type="compositionally biased region" description="Low complexity" evidence="13">
    <location>
        <begin position="169"/>
        <end position="179"/>
    </location>
</feature>
<evidence type="ECO:0000256" key="11">
    <source>
        <dbReference type="ARBA" id="ARBA00041912"/>
    </source>
</evidence>
<reference evidence="14" key="1">
    <citation type="journal article" date="2020" name="Stud. Mycol.">
        <title>101 Dothideomycetes genomes: a test case for predicting lifestyles and emergence of pathogens.</title>
        <authorList>
            <person name="Haridas S."/>
            <person name="Albert R."/>
            <person name="Binder M."/>
            <person name="Bloem J."/>
            <person name="Labutti K."/>
            <person name="Salamov A."/>
            <person name="Andreopoulos B."/>
            <person name="Baker S."/>
            <person name="Barry K."/>
            <person name="Bills G."/>
            <person name="Bluhm B."/>
            <person name="Cannon C."/>
            <person name="Castanera R."/>
            <person name="Culley D."/>
            <person name="Daum C."/>
            <person name="Ezra D."/>
            <person name="Gonzalez J."/>
            <person name="Henrissat B."/>
            <person name="Kuo A."/>
            <person name="Liang C."/>
            <person name="Lipzen A."/>
            <person name="Lutzoni F."/>
            <person name="Magnuson J."/>
            <person name="Mondo S."/>
            <person name="Nolan M."/>
            <person name="Ohm R."/>
            <person name="Pangilinan J."/>
            <person name="Park H.-J."/>
            <person name="Ramirez L."/>
            <person name="Alfaro M."/>
            <person name="Sun H."/>
            <person name="Tritt A."/>
            <person name="Yoshinaga Y."/>
            <person name="Zwiers L.-H."/>
            <person name="Turgeon B."/>
            <person name="Goodwin S."/>
            <person name="Spatafora J."/>
            <person name="Crous P."/>
            <person name="Grigoriev I."/>
        </authorList>
    </citation>
    <scope>NUCLEOTIDE SEQUENCE</scope>
    <source>
        <strain evidence="14">CBS 113979</strain>
    </source>
</reference>
<dbReference type="Pfam" id="PF01187">
    <property type="entry name" value="MIF"/>
    <property type="match status" value="1"/>
</dbReference>
<dbReference type="InterPro" id="IPR001398">
    <property type="entry name" value="Macrophage_inhib_fac"/>
</dbReference>
<protein>
    <recommendedName>
        <fullName evidence="12">L-dopachrome isomerase</fullName>
        <ecNumber evidence="9">5.3.2.1</ecNumber>
        <ecNumber evidence="8">5.3.3.12</ecNumber>
    </recommendedName>
    <alternativeName>
        <fullName evidence="10">L-dopachrome tautomerase</fullName>
    </alternativeName>
    <alternativeName>
        <fullName evidence="11">Phenylpyruvate tautomerase</fullName>
    </alternativeName>
</protein>
<name>A0A6G1H039_9PEZI</name>
<sequence>MLEYRQRKEYYDEMHGFKDLSGTAREKVIRASPVVAELRTNVIIKDEYTLTTDLSYHLSTRYQKSESAILVSIAHSACMLLAGSFEPAYMLTITAHPSWVGPSINKRNAALIQSFMSDVLSVGPDRGIIRFLPIEEENMATNGRTVLGEIERLEKMHRDSSGLVKRSSKTSMTTTTRKSIAQTIRSKRSNQELARKDSTTSQATATSPYPGDNNGGLPSGVQSPRSPGSLRNGHPRPYDSGVGMTGNAFSSTSPITSPSTRNNSTINVSSPLDAHVNGGSTSPTDPPPAALLQAHQGRKSTAASVRSVLVGSGKGDGKMPPPLPPPVPVEKTYEERAAGGKMGKRKSLISLFRR</sequence>
<dbReference type="Gene3D" id="3.30.429.10">
    <property type="entry name" value="Macrophage Migration Inhibitory Factor"/>
    <property type="match status" value="1"/>
</dbReference>
<feature type="region of interest" description="Disordered" evidence="13">
    <location>
        <begin position="157"/>
        <end position="288"/>
    </location>
</feature>
<dbReference type="GO" id="GO:0004167">
    <property type="term" value="F:dopachrome isomerase activity"/>
    <property type="evidence" value="ECO:0007669"/>
    <property type="project" value="UniProtKB-EC"/>
</dbReference>
<dbReference type="EMBL" id="ML977157">
    <property type="protein sequence ID" value="KAF1986369.1"/>
    <property type="molecule type" value="Genomic_DNA"/>
</dbReference>
<feature type="compositionally biased region" description="Basic and acidic residues" evidence="13">
    <location>
        <begin position="189"/>
        <end position="198"/>
    </location>
</feature>
<gene>
    <name evidence="14" type="ORF">K402DRAFT_332654</name>
</gene>
<feature type="compositionally biased region" description="Low complexity" evidence="13">
    <location>
        <begin position="250"/>
        <end position="267"/>
    </location>
</feature>
<dbReference type="EC" id="5.3.3.12" evidence="8"/>
<evidence type="ECO:0000256" key="9">
    <source>
        <dbReference type="ARBA" id="ARBA00039086"/>
    </source>
</evidence>
<evidence type="ECO:0000313" key="15">
    <source>
        <dbReference type="Proteomes" id="UP000800041"/>
    </source>
</evidence>
<evidence type="ECO:0000256" key="4">
    <source>
        <dbReference type="ARBA" id="ARBA00022525"/>
    </source>
</evidence>
<evidence type="ECO:0000256" key="13">
    <source>
        <dbReference type="SAM" id="MobiDB-lite"/>
    </source>
</evidence>
<keyword evidence="5" id="KW-0413">Isomerase</keyword>
<dbReference type="Proteomes" id="UP000800041">
    <property type="component" value="Unassembled WGS sequence"/>
</dbReference>
<dbReference type="PANTHER" id="PTHR11954:SF6">
    <property type="entry name" value="MACROPHAGE MIGRATION INHIBITORY FACTOR"/>
    <property type="match status" value="1"/>
</dbReference>